<dbReference type="SUPFAM" id="SSF81321">
    <property type="entry name" value="Family A G protein-coupled receptor-like"/>
    <property type="match status" value="1"/>
</dbReference>
<evidence type="ECO:0000256" key="6">
    <source>
        <dbReference type="ARBA" id="ARBA00023170"/>
    </source>
</evidence>
<dbReference type="KEGG" id="tsr:106555724"/>
<keyword evidence="7" id="KW-0807">Transducer</keyword>
<dbReference type="AlphaFoldDB" id="A0A6I9Z0J1"/>
<dbReference type="InterPro" id="IPR017452">
    <property type="entry name" value="GPCR_Rhodpsn_7TM"/>
</dbReference>
<dbReference type="GeneID" id="106555724"/>
<feature type="region of interest" description="Disordered" evidence="8">
    <location>
        <begin position="167"/>
        <end position="212"/>
    </location>
</feature>
<feature type="region of interest" description="Disordered" evidence="8">
    <location>
        <begin position="1"/>
        <end position="66"/>
    </location>
</feature>
<dbReference type="Pfam" id="PF00001">
    <property type="entry name" value="7tm_1"/>
    <property type="match status" value="1"/>
</dbReference>
<dbReference type="PRINTS" id="PR00237">
    <property type="entry name" value="GPCRRHODOPSN"/>
</dbReference>
<evidence type="ECO:0000313" key="12">
    <source>
        <dbReference type="RefSeq" id="XP_013930092.1"/>
    </source>
</evidence>
<feature type="transmembrane region" description="Helical" evidence="9">
    <location>
        <begin position="118"/>
        <end position="140"/>
    </location>
</feature>
<feature type="transmembrane region" description="Helical" evidence="9">
    <location>
        <begin position="78"/>
        <end position="98"/>
    </location>
</feature>
<feature type="domain" description="G-protein coupled receptors family 1 profile" evidence="10">
    <location>
        <begin position="1"/>
        <end position="138"/>
    </location>
</feature>
<dbReference type="Gene3D" id="1.20.1070.10">
    <property type="entry name" value="Rhodopsin 7-helix transmembrane proteins"/>
    <property type="match status" value="1"/>
</dbReference>
<keyword evidence="5 9" id="KW-0472">Membrane</keyword>
<evidence type="ECO:0000256" key="5">
    <source>
        <dbReference type="ARBA" id="ARBA00023136"/>
    </source>
</evidence>
<dbReference type="PANTHER" id="PTHR45695:SF30">
    <property type="entry name" value="GASTRIN_CHOLECYSTOKININ TYPE B RECEPTOR"/>
    <property type="match status" value="1"/>
</dbReference>
<evidence type="ECO:0000259" key="10">
    <source>
        <dbReference type="PROSITE" id="PS50262"/>
    </source>
</evidence>
<keyword evidence="4" id="KW-0297">G-protein coupled receptor</keyword>
<feature type="compositionally biased region" description="Polar residues" evidence="8">
    <location>
        <begin position="196"/>
        <end position="207"/>
    </location>
</feature>
<dbReference type="RefSeq" id="XP_013930092.1">
    <property type="nucleotide sequence ID" value="XM_014074617.1"/>
</dbReference>
<protein>
    <submittedName>
        <fullName evidence="12">Cholecystokinin receptor type A-like</fullName>
    </submittedName>
</protein>
<dbReference type="OrthoDB" id="5987936at2759"/>
<name>A0A6I9Z0J1_9SAUR</name>
<evidence type="ECO:0000256" key="8">
    <source>
        <dbReference type="SAM" id="MobiDB-lite"/>
    </source>
</evidence>
<evidence type="ECO:0000256" key="1">
    <source>
        <dbReference type="ARBA" id="ARBA00004141"/>
    </source>
</evidence>
<dbReference type="Proteomes" id="UP000504617">
    <property type="component" value="Unplaced"/>
</dbReference>
<keyword evidence="2 9" id="KW-0812">Transmembrane</keyword>
<evidence type="ECO:0000313" key="11">
    <source>
        <dbReference type="Proteomes" id="UP000504617"/>
    </source>
</evidence>
<dbReference type="PROSITE" id="PS50262">
    <property type="entry name" value="G_PROTEIN_RECEP_F1_2"/>
    <property type="match status" value="1"/>
</dbReference>
<evidence type="ECO:0000256" key="7">
    <source>
        <dbReference type="ARBA" id="ARBA00023224"/>
    </source>
</evidence>
<keyword evidence="11" id="KW-1185">Reference proteome</keyword>
<accession>A0A6I9Z0J1</accession>
<feature type="compositionally biased region" description="Basic and acidic residues" evidence="8">
    <location>
        <begin position="13"/>
        <end position="23"/>
    </location>
</feature>
<dbReference type="GO" id="GO:0005886">
    <property type="term" value="C:plasma membrane"/>
    <property type="evidence" value="ECO:0007669"/>
    <property type="project" value="TreeGrafter"/>
</dbReference>
<gene>
    <name evidence="12" type="primary">LOC106555724</name>
</gene>
<evidence type="ECO:0000256" key="9">
    <source>
        <dbReference type="SAM" id="Phobius"/>
    </source>
</evidence>
<reference evidence="12" key="1">
    <citation type="submission" date="2025-08" db="UniProtKB">
        <authorList>
            <consortium name="RefSeq"/>
        </authorList>
    </citation>
    <scope>IDENTIFICATION</scope>
    <source>
        <tissue evidence="12">Skeletal muscle</tissue>
    </source>
</reference>
<comment type="subcellular location">
    <subcellularLocation>
        <location evidence="1">Membrane</location>
        <topology evidence="1">Multi-pass membrane protein</topology>
    </subcellularLocation>
</comment>
<dbReference type="PANTHER" id="PTHR45695">
    <property type="entry name" value="LEUCOKININ RECEPTOR-RELATED"/>
    <property type="match status" value="1"/>
</dbReference>
<proteinExistence type="predicted"/>
<dbReference type="GO" id="GO:0004930">
    <property type="term" value="F:G protein-coupled receptor activity"/>
    <property type="evidence" value="ECO:0007669"/>
    <property type="project" value="UniProtKB-KW"/>
</dbReference>
<sequence>MVGKIGGGKKRKASDSSRGKYDDGDGCYLKKKKKKHQHQHQQQTPLRQPSALSSSSNSQRVERPRSSSSSVSLMAKKLVIRMLIVIVILFFICWTPIFSVNTWRAFDPTSAQLLLSGAPISFIHLLSYTSACVNPIVYCFMNKRFRLGFLATFTCCAKARLPAVRAEMGEDEEGKTTRASLSSQQHHARSSRSDQENPPSTPKNNALTVGIDAPRTSVHTYRESSTYDHNRAQHFRC</sequence>
<keyword evidence="6" id="KW-0675">Receptor</keyword>
<feature type="compositionally biased region" description="Basic residues" evidence="8">
    <location>
        <begin position="29"/>
        <end position="39"/>
    </location>
</feature>
<keyword evidence="3 9" id="KW-1133">Transmembrane helix</keyword>
<evidence type="ECO:0000256" key="3">
    <source>
        <dbReference type="ARBA" id="ARBA00022989"/>
    </source>
</evidence>
<evidence type="ECO:0000256" key="2">
    <source>
        <dbReference type="ARBA" id="ARBA00022692"/>
    </source>
</evidence>
<evidence type="ECO:0000256" key="4">
    <source>
        <dbReference type="ARBA" id="ARBA00023040"/>
    </source>
</evidence>
<dbReference type="InterPro" id="IPR000276">
    <property type="entry name" value="GPCR_Rhodpsn"/>
</dbReference>
<organism evidence="11 12">
    <name type="scientific">Thamnophis sirtalis</name>
    <dbReference type="NCBI Taxonomy" id="35019"/>
    <lineage>
        <taxon>Eukaryota</taxon>
        <taxon>Metazoa</taxon>
        <taxon>Chordata</taxon>
        <taxon>Craniata</taxon>
        <taxon>Vertebrata</taxon>
        <taxon>Euteleostomi</taxon>
        <taxon>Lepidosauria</taxon>
        <taxon>Squamata</taxon>
        <taxon>Bifurcata</taxon>
        <taxon>Unidentata</taxon>
        <taxon>Episquamata</taxon>
        <taxon>Toxicofera</taxon>
        <taxon>Serpentes</taxon>
        <taxon>Colubroidea</taxon>
        <taxon>Colubridae</taxon>
        <taxon>Natricinae</taxon>
        <taxon>Thamnophis</taxon>
    </lineage>
</organism>